<dbReference type="STRING" id="1789683.A0A1X7R7R3"/>
<dbReference type="InterPro" id="IPR012310">
    <property type="entry name" value="DNA_ligase_ATP-dep_cent"/>
</dbReference>
<dbReference type="InterPro" id="IPR036420">
    <property type="entry name" value="BRCT_dom_sf"/>
</dbReference>
<dbReference type="CDD" id="cd07903">
    <property type="entry name" value="Adenylation_DNA_ligase_IV"/>
    <property type="match status" value="1"/>
</dbReference>
<evidence type="ECO:0000256" key="14">
    <source>
        <dbReference type="ARBA" id="ARBA00034003"/>
    </source>
</evidence>
<dbReference type="GO" id="GO:0003910">
    <property type="term" value="F:DNA ligase (ATP) activity"/>
    <property type="evidence" value="ECO:0007669"/>
    <property type="project" value="UniProtKB-EC"/>
</dbReference>
<dbReference type="InterPro" id="IPR001357">
    <property type="entry name" value="BRCT_dom"/>
</dbReference>
<evidence type="ECO:0000259" key="18">
    <source>
        <dbReference type="PROSITE" id="PS50172"/>
    </source>
</evidence>
<dbReference type="InterPro" id="IPR044125">
    <property type="entry name" value="Adenylation_DNA_ligase_IV"/>
</dbReference>
<evidence type="ECO:0000256" key="11">
    <source>
        <dbReference type="ARBA" id="ARBA00023172"/>
    </source>
</evidence>
<feature type="domain" description="BRCT" evidence="18">
    <location>
        <begin position="694"/>
        <end position="793"/>
    </location>
</feature>
<evidence type="ECO:0000256" key="16">
    <source>
        <dbReference type="RuleBase" id="RU004196"/>
    </source>
</evidence>
<dbReference type="InterPro" id="IPR016059">
    <property type="entry name" value="DNA_ligase_ATP-dep_CS"/>
</dbReference>
<dbReference type="GO" id="GO:0005524">
    <property type="term" value="F:ATP binding"/>
    <property type="evidence" value="ECO:0007669"/>
    <property type="project" value="UniProtKB-KW"/>
</dbReference>
<keyword evidence="13" id="KW-0539">Nucleus</keyword>
<gene>
    <name evidence="19" type="ORF">KASA_0L03333G</name>
</gene>
<evidence type="ECO:0000256" key="13">
    <source>
        <dbReference type="ARBA" id="ARBA00023242"/>
    </source>
</evidence>
<dbReference type="GO" id="GO:0003677">
    <property type="term" value="F:DNA binding"/>
    <property type="evidence" value="ECO:0007669"/>
    <property type="project" value="InterPro"/>
</dbReference>
<accession>A0A1X7R7R3</accession>
<dbReference type="Proteomes" id="UP000196158">
    <property type="component" value="Unassembled WGS sequence"/>
</dbReference>
<dbReference type="EC" id="6.5.1.1" evidence="15"/>
<dbReference type="GO" id="GO:0032807">
    <property type="term" value="C:DNA ligase IV complex"/>
    <property type="evidence" value="ECO:0007669"/>
    <property type="project" value="TreeGrafter"/>
</dbReference>
<dbReference type="InterPro" id="IPR012308">
    <property type="entry name" value="DNA_ligase_ATP-dep_N"/>
</dbReference>
<dbReference type="PROSITE" id="PS50160">
    <property type="entry name" value="DNA_LIGASE_A3"/>
    <property type="match status" value="1"/>
</dbReference>
<evidence type="ECO:0000256" key="5">
    <source>
        <dbReference type="ARBA" id="ARBA00022723"/>
    </source>
</evidence>
<evidence type="ECO:0000256" key="12">
    <source>
        <dbReference type="ARBA" id="ARBA00023204"/>
    </source>
</evidence>
<evidence type="ECO:0000256" key="4">
    <source>
        <dbReference type="ARBA" id="ARBA00022598"/>
    </source>
</evidence>
<comment type="cofactor">
    <cofactor evidence="1">
        <name>Mg(2+)</name>
        <dbReference type="ChEBI" id="CHEBI:18420"/>
    </cofactor>
</comment>
<dbReference type="Pfam" id="PF16589">
    <property type="entry name" value="BRCT_2"/>
    <property type="match status" value="1"/>
</dbReference>
<dbReference type="PROSITE" id="PS50172">
    <property type="entry name" value="BRCT"/>
    <property type="match status" value="2"/>
</dbReference>
<dbReference type="PANTHER" id="PTHR45997">
    <property type="entry name" value="DNA LIGASE 4"/>
    <property type="match status" value="1"/>
</dbReference>
<dbReference type="InterPro" id="IPR036599">
    <property type="entry name" value="DNA_ligase_N_sf"/>
</dbReference>
<dbReference type="Gene3D" id="3.30.470.30">
    <property type="entry name" value="DNA ligase/mRNA capping enzyme"/>
    <property type="match status" value="1"/>
</dbReference>
<keyword evidence="4 15" id="KW-0436">Ligase</keyword>
<evidence type="ECO:0000256" key="1">
    <source>
        <dbReference type="ARBA" id="ARBA00001946"/>
    </source>
</evidence>
<dbReference type="Pfam" id="PF01068">
    <property type="entry name" value="DNA_ligase_A_M"/>
    <property type="match status" value="1"/>
</dbReference>
<dbReference type="EMBL" id="FXLY01000007">
    <property type="protein sequence ID" value="SMN21276.1"/>
    <property type="molecule type" value="Genomic_DNA"/>
</dbReference>
<keyword evidence="5" id="KW-0479">Metal-binding</keyword>
<evidence type="ECO:0000313" key="20">
    <source>
        <dbReference type="Proteomes" id="UP000196158"/>
    </source>
</evidence>
<dbReference type="Pfam" id="PF04675">
    <property type="entry name" value="DNA_ligase_A_N"/>
    <property type="match status" value="1"/>
</dbReference>
<keyword evidence="12 15" id="KW-0234">DNA repair</keyword>
<feature type="domain" description="BRCT" evidence="18">
    <location>
        <begin position="847"/>
        <end position="953"/>
    </location>
</feature>
<evidence type="ECO:0000256" key="2">
    <source>
        <dbReference type="ARBA" id="ARBA00004123"/>
    </source>
</evidence>
<dbReference type="SUPFAM" id="SSF50249">
    <property type="entry name" value="Nucleic acid-binding proteins"/>
    <property type="match status" value="1"/>
</dbReference>
<protein>
    <recommendedName>
        <fullName evidence="15">DNA ligase</fullName>
        <ecNumber evidence="15">6.5.1.1</ecNumber>
    </recommendedName>
</protein>
<keyword evidence="9 15" id="KW-0067">ATP-binding</keyword>
<keyword evidence="11 15" id="KW-0233">DNA recombination</keyword>
<dbReference type="InterPro" id="IPR000977">
    <property type="entry name" value="DNA_ligase_ATP-dep"/>
</dbReference>
<dbReference type="Gene3D" id="3.40.50.10190">
    <property type="entry name" value="BRCT domain"/>
    <property type="match status" value="2"/>
</dbReference>
<dbReference type="Gene3D" id="1.10.3260.10">
    <property type="entry name" value="DNA ligase, ATP-dependent, N-terminal domain"/>
    <property type="match status" value="1"/>
</dbReference>
<dbReference type="PANTHER" id="PTHR45997:SF1">
    <property type="entry name" value="DNA LIGASE 4"/>
    <property type="match status" value="1"/>
</dbReference>
<keyword evidence="8 15" id="KW-0227">DNA damage</keyword>
<dbReference type="GO" id="GO:0006310">
    <property type="term" value="P:DNA recombination"/>
    <property type="evidence" value="ECO:0007669"/>
    <property type="project" value="UniProtKB-KW"/>
</dbReference>
<dbReference type="GO" id="GO:0006297">
    <property type="term" value="P:nucleotide-excision repair, DNA gap filling"/>
    <property type="evidence" value="ECO:0007669"/>
    <property type="project" value="TreeGrafter"/>
</dbReference>
<reference evidence="19 20" key="1">
    <citation type="submission" date="2017-04" db="EMBL/GenBank/DDBJ databases">
        <authorList>
            <person name="Afonso C.L."/>
            <person name="Miller P.J."/>
            <person name="Scott M.A."/>
            <person name="Spackman E."/>
            <person name="Goraichik I."/>
            <person name="Dimitrov K.M."/>
            <person name="Suarez D.L."/>
            <person name="Swayne D.E."/>
        </authorList>
    </citation>
    <scope>NUCLEOTIDE SEQUENCE [LARGE SCALE GENOMIC DNA]</scope>
</reference>
<proteinExistence type="inferred from homology"/>
<feature type="domain" description="ATP-dependent DNA ligase family profile" evidence="17">
    <location>
        <begin position="392"/>
        <end position="513"/>
    </location>
</feature>
<dbReference type="SUPFAM" id="SSF56091">
    <property type="entry name" value="DNA ligase/mRNA capping enzyme, catalytic domain"/>
    <property type="match status" value="1"/>
</dbReference>
<evidence type="ECO:0000259" key="17">
    <source>
        <dbReference type="PROSITE" id="PS50160"/>
    </source>
</evidence>
<evidence type="ECO:0000256" key="3">
    <source>
        <dbReference type="ARBA" id="ARBA00007572"/>
    </source>
</evidence>
<dbReference type="InterPro" id="IPR012340">
    <property type="entry name" value="NA-bd_OB-fold"/>
</dbReference>
<evidence type="ECO:0000256" key="6">
    <source>
        <dbReference type="ARBA" id="ARBA00022737"/>
    </source>
</evidence>
<evidence type="ECO:0000256" key="10">
    <source>
        <dbReference type="ARBA" id="ARBA00022842"/>
    </source>
</evidence>
<dbReference type="SMART" id="SM00292">
    <property type="entry name" value="BRCT"/>
    <property type="match status" value="1"/>
</dbReference>
<name>A0A1X7R7R3_9SACH</name>
<comment type="subcellular location">
    <subcellularLocation>
        <location evidence="2">Nucleus</location>
    </subcellularLocation>
</comment>
<dbReference type="CDD" id="cd07968">
    <property type="entry name" value="OBF_DNA_ligase_IV"/>
    <property type="match status" value="1"/>
</dbReference>
<comment type="catalytic activity">
    <reaction evidence="14 15">
        <text>ATP + (deoxyribonucleotide)n-3'-hydroxyl + 5'-phospho-(deoxyribonucleotide)m = (deoxyribonucleotide)n+m + AMP + diphosphate.</text>
        <dbReference type="EC" id="6.5.1.1"/>
    </reaction>
</comment>
<dbReference type="NCBIfam" id="TIGR00574">
    <property type="entry name" value="dnl1"/>
    <property type="match status" value="1"/>
</dbReference>
<dbReference type="InterPro" id="IPR029710">
    <property type="entry name" value="LIG4"/>
</dbReference>
<keyword evidence="20" id="KW-1185">Reference proteome</keyword>
<sequence length="956" mass="111093">MDLNYNEAGEEPMNISPSPDFLWLCKELFVKIDEIAKSNTKELNKPVYTLYYEVIQRFINLWRKTVGNDIYPALRLILPYRDRTIFNIKEITLGKALCLWLKLPRNSITEKKLLHWKEYASRGDKLSNICVDEIGKRRSEYSQGSPIKKSLRPTRISIDELNSKLDQLSQERNTKDRGYKSLANSEIFQYCLHNMSFIEMKYFFDILLKNRVIGGQEHKFLNCWHPDARDYLSVVSDLRVLTKRLWDPNVRLEQDDLAIRIGYAFSPQLAKKVNSTYATVSKKLSNNFLIEEKMDGERIQIHYMNYGKEIKFLSRRGTDFTYLYGSDLNSDTVAKYLKLDRKVKNCILDGEMVTFDIGRGIVLPFGIVKSSAKDVLTQNDILNEGFSPMCVIFDLLYVNGVPLTESPLHQRKDYLTKILTPVPHRVEVINTVKCDGEELIKSSLEKAIYLGSEGIILKAYNSKYSIGSRNDSWIKVKPEYLEQFGENMDLIVMGRDSGKKDSLICGLIVYENDNKLNSNDIVEITSADEIETDLPDESEPKELKCVMSFCTIANGLSQEEFKEISRKTRGKWKRSETVPPPSELLFGTKIPVEWIDPRNSIVLEVKARSLDNTSAKSHKYKVGCTLFGGYCRQVRYDKDWRNCYTYRSFQDDRMSRNNQYNSANHELVSPKRRKLNKNYGILSSFQNNTANVNKKTEIFRNLSFYVTTDYIDECNSKRNTKEDIIDTIVENGGKIVYNILLKEWDYKHLRIIGNRYTTECKTLTRRGYDIISAKWIIDCIQNNRVIKLEPDHCFDVSKELSNLAHWRVDKFKDSYTSLVDDSAILKCIEDNVDSVKVHDSYNTYYSIPQFLFYRRVVFIVQDTIYNPNVYNLQIKIKLFGGEITTDLDTCNLVVIGIKYSIDIANDIRNIRHSFSKRVRASSHVPTIPYIVNSHWIEESIERNIQLPEEDFQYVTS</sequence>
<keyword evidence="7 15" id="KW-0547">Nucleotide-binding</keyword>
<dbReference type="SUPFAM" id="SSF52113">
    <property type="entry name" value="BRCT domain"/>
    <property type="match status" value="2"/>
</dbReference>
<dbReference type="OrthoDB" id="151490at2759"/>
<dbReference type="Gene3D" id="2.40.50.140">
    <property type="entry name" value="Nucleic acid-binding proteins"/>
    <property type="match status" value="1"/>
</dbReference>
<evidence type="ECO:0000256" key="9">
    <source>
        <dbReference type="ARBA" id="ARBA00022840"/>
    </source>
</evidence>
<keyword evidence="10" id="KW-0460">Magnesium</keyword>
<evidence type="ECO:0000256" key="15">
    <source>
        <dbReference type="RuleBase" id="RU000617"/>
    </source>
</evidence>
<dbReference type="GO" id="GO:0071897">
    <property type="term" value="P:DNA biosynthetic process"/>
    <property type="evidence" value="ECO:0007669"/>
    <property type="project" value="InterPro"/>
</dbReference>
<evidence type="ECO:0000313" key="19">
    <source>
        <dbReference type="EMBL" id="SMN21276.1"/>
    </source>
</evidence>
<evidence type="ECO:0000256" key="7">
    <source>
        <dbReference type="ARBA" id="ARBA00022741"/>
    </source>
</evidence>
<dbReference type="GO" id="GO:0006303">
    <property type="term" value="P:double-strand break repair via nonhomologous end joining"/>
    <property type="evidence" value="ECO:0007669"/>
    <property type="project" value="TreeGrafter"/>
</dbReference>
<evidence type="ECO:0000256" key="8">
    <source>
        <dbReference type="ARBA" id="ARBA00022763"/>
    </source>
</evidence>
<dbReference type="PROSITE" id="PS00697">
    <property type="entry name" value="DNA_LIGASE_A1"/>
    <property type="match status" value="1"/>
</dbReference>
<keyword evidence="6" id="KW-0677">Repeat</keyword>
<organism evidence="19 20">
    <name type="scientific">Maudiozyma saulgeensis</name>
    <dbReference type="NCBI Taxonomy" id="1789683"/>
    <lineage>
        <taxon>Eukaryota</taxon>
        <taxon>Fungi</taxon>
        <taxon>Dikarya</taxon>
        <taxon>Ascomycota</taxon>
        <taxon>Saccharomycotina</taxon>
        <taxon>Saccharomycetes</taxon>
        <taxon>Saccharomycetales</taxon>
        <taxon>Saccharomycetaceae</taxon>
        <taxon>Maudiozyma</taxon>
    </lineage>
</organism>
<dbReference type="GO" id="GO:0046872">
    <property type="term" value="F:metal ion binding"/>
    <property type="evidence" value="ECO:0007669"/>
    <property type="project" value="UniProtKB-KW"/>
</dbReference>
<comment type="similarity">
    <text evidence="3 16">Belongs to the ATP-dependent DNA ligase family.</text>
</comment>
<dbReference type="AlphaFoldDB" id="A0A1X7R7R3"/>